<dbReference type="Proteomes" id="UP000257127">
    <property type="component" value="Unassembled WGS sequence"/>
</dbReference>
<organism evidence="1 2">
    <name type="scientific">Brumimicrobium aurantiacum</name>
    <dbReference type="NCBI Taxonomy" id="1737063"/>
    <lineage>
        <taxon>Bacteria</taxon>
        <taxon>Pseudomonadati</taxon>
        <taxon>Bacteroidota</taxon>
        <taxon>Flavobacteriia</taxon>
        <taxon>Flavobacteriales</taxon>
        <taxon>Crocinitomicaceae</taxon>
        <taxon>Brumimicrobium</taxon>
    </lineage>
</organism>
<dbReference type="Gene3D" id="3.30.530.20">
    <property type="match status" value="1"/>
</dbReference>
<dbReference type="EMBL" id="QURB01000005">
    <property type="protein sequence ID" value="RFC54079.1"/>
    <property type="molecule type" value="Genomic_DNA"/>
</dbReference>
<comment type="caution">
    <text evidence="1">The sequence shown here is derived from an EMBL/GenBank/DDBJ whole genome shotgun (WGS) entry which is preliminary data.</text>
</comment>
<accession>A0A3E1EX05</accession>
<protein>
    <recommendedName>
        <fullName evidence="3">Coenzyme Q-binding protein COQ10 START domain-containing protein</fullName>
    </recommendedName>
</protein>
<dbReference type="OrthoDB" id="9793552at2"/>
<evidence type="ECO:0000313" key="1">
    <source>
        <dbReference type="EMBL" id="RFC54079.1"/>
    </source>
</evidence>
<evidence type="ECO:0000313" key="2">
    <source>
        <dbReference type="Proteomes" id="UP000257127"/>
    </source>
</evidence>
<gene>
    <name evidence="1" type="ORF">DXU93_08805</name>
</gene>
<dbReference type="CDD" id="cd07820">
    <property type="entry name" value="SRPBCC_3"/>
    <property type="match status" value="1"/>
</dbReference>
<proteinExistence type="predicted"/>
<dbReference type="InterPro" id="IPR023393">
    <property type="entry name" value="START-like_dom_sf"/>
</dbReference>
<reference evidence="1 2" key="1">
    <citation type="submission" date="2018-08" db="EMBL/GenBank/DDBJ databases">
        <title>The draft genome squence of Brumimicrobium sp. N62.</title>
        <authorList>
            <person name="Du Z.-J."/>
            <person name="Luo H.-R."/>
        </authorList>
    </citation>
    <scope>NUCLEOTIDE SEQUENCE [LARGE SCALE GENOMIC DNA]</scope>
    <source>
        <strain evidence="1 2">N62</strain>
    </source>
</reference>
<dbReference type="AlphaFoldDB" id="A0A3E1EX05"/>
<dbReference type="SUPFAM" id="SSF55961">
    <property type="entry name" value="Bet v1-like"/>
    <property type="match status" value="1"/>
</dbReference>
<dbReference type="RefSeq" id="WP_116880919.1">
    <property type="nucleotide sequence ID" value="NZ_QURB01000005.1"/>
</dbReference>
<name>A0A3E1EX05_9FLAO</name>
<sequence>MFQLKHKQFIPTDIDTCWKFFSSPANLKKITPDYMGFDVKNEIPLEMYEGLMIEYTVKPLLNIPMNWITEITHVKHQSYFVDEQRKGPYKIWHHEHHFKVVNGGVEMEDVLTYVLPLGFIGKIAHALLVKSKVQEIFNYRNKKVKEIFN</sequence>
<keyword evidence="2" id="KW-1185">Reference proteome</keyword>
<evidence type="ECO:0008006" key="3">
    <source>
        <dbReference type="Google" id="ProtNLM"/>
    </source>
</evidence>